<keyword evidence="7 11" id="KW-0368">Histidine biosynthesis</keyword>
<evidence type="ECO:0000256" key="10">
    <source>
        <dbReference type="ARBA" id="ARBA00031376"/>
    </source>
</evidence>
<evidence type="ECO:0000313" key="13">
    <source>
        <dbReference type="EMBL" id="GMG21064.1"/>
    </source>
</evidence>
<comment type="similarity">
    <text evidence="3 11">Belongs to the HisA/HisF family.</text>
</comment>
<keyword evidence="12" id="KW-0963">Cytoplasm</keyword>
<dbReference type="EC" id="5.3.1.16" evidence="4 12"/>
<protein>
    <recommendedName>
        <fullName evidence="5 12">1-(5-phosphoribosyl)-5-[(5-phosphoribosylamino)methylideneamino] imidazole-4-carboxamide isomerase</fullName>
        <ecNumber evidence="4 12">5.3.1.16</ecNumber>
    </recommendedName>
    <alternativeName>
        <fullName evidence="10 12">5-proFAR isomerase</fullName>
    </alternativeName>
    <alternativeName>
        <fullName evidence="9 12">Phosphoribosylformimino-5-aminoimidazole carboxamide ribotide isomerase</fullName>
    </alternativeName>
</protein>
<evidence type="ECO:0000256" key="5">
    <source>
        <dbReference type="ARBA" id="ARBA00018464"/>
    </source>
</evidence>
<dbReference type="InterPro" id="IPR006062">
    <property type="entry name" value="His_biosynth"/>
</dbReference>
<evidence type="ECO:0000256" key="4">
    <source>
        <dbReference type="ARBA" id="ARBA00012550"/>
    </source>
</evidence>
<reference evidence="13" key="1">
    <citation type="submission" date="2023-04" db="EMBL/GenBank/DDBJ databases">
        <title>Ambrosiozyma monospora NBRC 1965.</title>
        <authorList>
            <person name="Ichikawa N."/>
            <person name="Sato H."/>
            <person name="Tonouchi N."/>
        </authorList>
    </citation>
    <scope>NUCLEOTIDE SEQUENCE</scope>
    <source>
        <strain evidence="13">NBRC 1965</strain>
    </source>
</reference>
<name>A0A9W6YV58_AMBMO</name>
<dbReference type="FunFam" id="3.20.20.70:FF:000110">
    <property type="entry name" value="1-(5-phosphoribosyl)-5-[(5-phosphoribosylamino)methylideneamino] imidazole-4-carboxamide isomerase, chloroplastic"/>
    <property type="match status" value="1"/>
</dbReference>
<comment type="catalytic activity">
    <reaction evidence="1 12">
        <text>1-(5-phospho-beta-D-ribosyl)-5-[(5-phospho-beta-D-ribosylamino)methylideneamino]imidazole-4-carboxamide = 5-[(5-phospho-1-deoxy-D-ribulos-1-ylimino)methylamino]-1-(5-phospho-beta-D-ribosyl)imidazole-4-carboxamide</text>
        <dbReference type="Rhea" id="RHEA:15469"/>
        <dbReference type="ChEBI" id="CHEBI:58435"/>
        <dbReference type="ChEBI" id="CHEBI:58525"/>
        <dbReference type="EC" id="5.3.1.16"/>
    </reaction>
</comment>
<evidence type="ECO:0000256" key="9">
    <source>
        <dbReference type="ARBA" id="ARBA00030547"/>
    </source>
</evidence>
<dbReference type="CDD" id="cd04723">
    <property type="entry name" value="HisA_HisF"/>
    <property type="match status" value="1"/>
</dbReference>
<evidence type="ECO:0000313" key="14">
    <source>
        <dbReference type="Proteomes" id="UP001165063"/>
    </source>
</evidence>
<dbReference type="InterPro" id="IPR011858">
    <property type="entry name" value="His6/HISN3"/>
</dbReference>
<sequence length="329" mass="36881">MCLSKKISKSFYHLFEPHVVKIRWRFKSLNFPESTHTTVERNEVGLPNHKNNTTSRIIKKMTRYIGCIDIHGGQVKQIVGGTLKKDDQEDKSSQSVSTNFVSTKPSSYYAELYKKNNVLGTHVIKLGSLEANNTAALEAIKSWPDHLQVGGGINDSNAKYWIEQGASKVIITSWLFPNGKLSMDRLKKLSGEIGKDKLVIDLSCRKRINEETNAVEWFVAMNKWQTLTNVQLNKELFELLENYCSEFLVHAADVEGLCNGIDQELVVKLAGWSTVTVVYAGGAKSIEDLKLVDKLSQGKVDLTYGSALDIFGGSLVTFEDCCKWNSKQH</sequence>
<evidence type="ECO:0000256" key="8">
    <source>
        <dbReference type="ARBA" id="ARBA00023235"/>
    </source>
</evidence>
<comment type="pathway">
    <text evidence="2 12">Amino-acid biosynthesis; L-histidine biosynthesis; L-histidine from 5-phospho-alpha-D-ribose 1-diphosphate: step 4/9.</text>
</comment>
<dbReference type="Gene3D" id="3.20.20.70">
    <property type="entry name" value="Aldolase class I"/>
    <property type="match status" value="1"/>
</dbReference>
<dbReference type="PANTHER" id="PTHR43090:SF2">
    <property type="entry name" value="1-(5-PHOSPHORIBOSYL)-5-[(5-PHOSPHORIBOSYLAMINO)METHYLIDENEAMINO] IMIDAZOLE-4-CARBOXAMIDE ISOMERASE"/>
    <property type="match status" value="1"/>
</dbReference>
<dbReference type="GO" id="GO:0000162">
    <property type="term" value="P:L-tryptophan biosynthetic process"/>
    <property type="evidence" value="ECO:0007669"/>
    <property type="project" value="TreeGrafter"/>
</dbReference>
<evidence type="ECO:0000256" key="2">
    <source>
        <dbReference type="ARBA" id="ARBA00005133"/>
    </source>
</evidence>
<evidence type="ECO:0000256" key="11">
    <source>
        <dbReference type="RuleBase" id="RU003657"/>
    </source>
</evidence>
<organism evidence="13 14">
    <name type="scientific">Ambrosiozyma monospora</name>
    <name type="common">Yeast</name>
    <name type="synonym">Endomycopsis monosporus</name>
    <dbReference type="NCBI Taxonomy" id="43982"/>
    <lineage>
        <taxon>Eukaryota</taxon>
        <taxon>Fungi</taxon>
        <taxon>Dikarya</taxon>
        <taxon>Ascomycota</taxon>
        <taxon>Saccharomycotina</taxon>
        <taxon>Pichiomycetes</taxon>
        <taxon>Pichiales</taxon>
        <taxon>Pichiaceae</taxon>
        <taxon>Ambrosiozyma</taxon>
    </lineage>
</organism>
<dbReference type="OrthoDB" id="446074at2759"/>
<dbReference type="InterPro" id="IPR011060">
    <property type="entry name" value="RibuloseP-bd_barrel"/>
</dbReference>
<evidence type="ECO:0000256" key="3">
    <source>
        <dbReference type="ARBA" id="ARBA00009667"/>
    </source>
</evidence>
<dbReference type="EMBL" id="BSXU01000544">
    <property type="protein sequence ID" value="GMG21064.1"/>
    <property type="molecule type" value="Genomic_DNA"/>
</dbReference>
<evidence type="ECO:0000256" key="12">
    <source>
        <dbReference type="RuleBase" id="RU364022"/>
    </source>
</evidence>
<dbReference type="SUPFAM" id="SSF51366">
    <property type="entry name" value="Ribulose-phoshate binding barrel"/>
    <property type="match status" value="1"/>
</dbReference>
<dbReference type="NCBIfam" id="TIGR02129">
    <property type="entry name" value="hisA_euk"/>
    <property type="match status" value="1"/>
</dbReference>
<evidence type="ECO:0000256" key="7">
    <source>
        <dbReference type="ARBA" id="ARBA00023102"/>
    </source>
</evidence>
<keyword evidence="6 11" id="KW-0028">Amino-acid biosynthesis</keyword>
<keyword evidence="8 12" id="KW-0413">Isomerase</keyword>
<dbReference type="AlphaFoldDB" id="A0A9W6YV58"/>
<dbReference type="Proteomes" id="UP001165063">
    <property type="component" value="Unassembled WGS sequence"/>
</dbReference>
<dbReference type="InterPro" id="IPR013785">
    <property type="entry name" value="Aldolase_TIM"/>
</dbReference>
<evidence type="ECO:0000256" key="1">
    <source>
        <dbReference type="ARBA" id="ARBA00000901"/>
    </source>
</evidence>
<dbReference type="Pfam" id="PF00977">
    <property type="entry name" value="His_biosynth"/>
    <property type="match status" value="1"/>
</dbReference>
<dbReference type="GO" id="GO:0005737">
    <property type="term" value="C:cytoplasm"/>
    <property type="evidence" value="ECO:0007669"/>
    <property type="project" value="UniProtKB-SubCell"/>
</dbReference>
<dbReference type="GO" id="GO:0003949">
    <property type="term" value="F:1-(5-phosphoribosyl)-5-[(5-phosphoribosylamino)methylideneamino]imidazole-4-carboxamide isomerase activity"/>
    <property type="evidence" value="ECO:0007669"/>
    <property type="project" value="UniProtKB-EC"/>
</dbReference>
<dbReference type="GO" id="GO:0000105">
    <property type="term" value="P:L-histidine biosynthetic process"/>
    <property type="evidence" value="ECO:0007669"/>
    <property type="project" value="UniProtKB-KW"/>
</dbReference>
<accession>A0A9W6YV58</accession>
<dbReference type="PANTHER" id="PTHR43090">
    <property type="entry name" value="1-(5-PHOSPHORIBOSYL)-5-[(5-PHOSPHORIBOSYLAMINO)METHYLIDENEAMINO] IMIDAZOLE-4-CARBOXAMIDE ISOMERASE"/>
    <property type="match status" value="1"/>
</dbReference>
<gene>
    <name evidence="13" type="ORF">Amon01_000169800</name>
</gene>
<comment type="subcellular location">
    <subcellularLocation>
        <location evidence="12">Cytoplasm</location>
    </subcellularLocation>
</comment>
<dbReference type="InterPro" id="IPR044524">
    <property type="entry name" value="Isoase_HisA-like"/>
</dbReference>
<proteinExistence type="inferred from homology"/>
<keyword evidence="14" id="KW-1185">Reference proteome</keyword>
<evidence type="ECO:0000256" key="6">
    <source>
        <dbReference type="ARBA" id="ARBA00022605"/>
    </source>
</evidence>
<comment type="caution">
    <text evidence="13">The sequence shown here is derived from an EMBL/GenBank/DDBJ whole genome shotgun (WGS) entry which is preliminary data.</text>
</comment>